<keyword evidence="3" id="KW-1185">Reference proteome</keyword>
<gene>
    <name evidence="2" type="ORF">PR018_01525</name>
</gene>
<reference evidence="2" key="2">
    <citation type="journal article" date="2023" name="MicrobiologyOpen">
        <title>Genomics of the tumorigenes clade of the family Rhizobiaceae and description of Rhizobium rhododendri sp. nov.</title>
        <authorList>
            <person name="Kuzmanovic N."/>
            <person name="diCenzo G.C."/>
            <person name="Bunk B."/>
            <person name="Sproeer C."/>
            <person name="Fruehling A."/>
            <person name="Neumann-Schaal M."/>
            <person name="Overmann J."/>
            <person name="Smalla K."/>
        </authorList>
    </citation>
    <scope>NUCLEOTIDE SEQUENCE</scope>
    <source>
        <strain evidence="2">Rho-6.2</strain>
    </source>
</reference>
<feature type="transmembrane region" description="Helical" evidence="1">
    <location>
        <begin position="160"/>
        <end position="180"/>
    </location>
</feature>
<feature type="transmembrane region" description="Helical" evidence="1">
    <location>
        <begin position="78"/>
        <end position="96"/>
    </location>
</feature>
<name>A0ABY8IMQ3_9HYPH</name>
<feature type="transmembrane region" description="Helical" evidence="1">
    <location>
        <begin position="116"/>
        <end position="140"/>
    </location>
</feature>
<protein>
    <recommendedName>
        <fullName evidence="4">Permease</fullName>
    </recommendedName>
</protein>
<proteinExistence type="predicted"/>
<sequence>MQPDGGPLKRWISGLAALCIALAAWIYMGFVLPFRAAAAGRDVLAIRIAGYEAADVRDMAEFLRTHPDAAVIQHGLDTGPALVFAVASAALLFLLLKRVKPGGIFFGRPIPPAGVFLLFCLPILYGLVGCGETILAMLVFPPAVASEQTLAFASAVMPVLGRLKFLTLVVAVILLIRFAVLSRQPEPD</sequence>
<dbReference type="Proteomes" id="UP000318939">
    <property type="component" value="Chromosome"/>
</dbReference>
<evidence type="ECO:0008006" key="4">
    <source>
        <dbReference type="Google" id="ProtNLM"/>
    </source>
</evidence>
<reference evidence="2" key="1">
    <citation type="journal article" date="2019" name="Phytopathology">
        <title>A Novel Group of Rhizobium tumorigenes-Like Agrobacteria Associated with Crown Gall Disease of Rhododendron and Blueberry.</title>
        <authorList>
            <person name="Kuzmanovic N."/>
            <person name="Behrens P."/>
            <person name="Idczak E."/>
            <person name="Wagner S."/>
            <person name="Gotz M."/>
            <person name="Sproer C."/>
            <person name="Bunk B."/>
            <person name="Overmann J."/>
            <person name="Smalla K."/>
        </authorList>
    </citation>
    <scope>NUCLEOTIDE SEQUENCE</scope>
    <source>
        <strain evidence="2">Rho-6.2</strain>
    </source>
</reference>
<keyword evidence="1" id="KW-0472">Membrane</keyword>
<evidence type="ECO:0000313" key="3">
    <source>
        <dbReference type="Proteomes" id="UP000318939"/>
    </source>
</evidence>
<keyword evidence="1" id="KW-1133">Transmembrane helix</keyword>
<evidence type="ECO:0000256" key="1">
    <source>
        <dbReference type="SAM" id="Phobius"/>
    </source>
</evidence>
<dbReference type="EMBL" id="CP117267">
    <property type="protein sequence ID" value="WFS24765.1"/>
    <property type="molecule type" value="Genomic_DNA"/>
</dbReference>
<dbReference type="RefSeq" id="WP_142824457.1">
    <property type="nucleotide sequence ID" value="NZ_CP117267.1"/>
</dbReference>
<evidence type="ECO:0000313" key="2">
    <source>
        <dbReference type="EMBL" id="WFS24765.1"/>
    </source>
</evidence>
<accession>A0ABY8IMQ3</accession>
<feature type="transmembrane region" description="Helical" evidence="1">
    <location>
        <begin position="12"/>
        <end position="34"/>
    </location>
</feature>
<keyword evidence="1" id="KW-0812">Transmembrane</keyword>
<organism evidence="2 3">
    <name type="scientific">Rhizobium rhododendri</name>
    <dbReference type="NCBI Taxonomy" id="2506430"/>
    <lineage>
        <taxon>Bacteria</taxon>
        <taxon>Pseudomonadati</taxon>
        <taxon>Pseudomonadota</taxon>
        <taxon>Alphaproteobacteria</taxon>
        <taxon>Hyphomicrobiales</taxon>
        <taxon>Rhizobiaceae</taxon>
        <taxon>Rhizobium/Agrobacterium group</taxon>
        <taxon>Rhizobium</taxon>
    </lineage>
</organism>